<evidence type="ECO:0000313" key="2">
    <source>
        <dbReference type="Proteomes" id="UP000028547"/>
    </source>
</evidence>
<sequence>MFPVPNRLRLDVLVSMEDVLWIPRALQRPEALMLLAPEVVHQTLLRLVSFEKVWMASARREGPHGFGIFDVCTGCSRYYEYVYDLR</sequence>
<comment type="caution">
    <text evidence="1">The sequence shown here is derived from an EMBL/GenBank/DDBJ whole genome shotgun (WGS) entry which is preliminary data.</text>
</comment>
<reference evidence="1 2" key="1">
    <citation type="submission" date="2014-07" db="EMBL/GenBank/DDBJ databases">
        <title>Draft Genome Sequence of Gephyronic Acid Producer, Cystobacter violaceus Strain Cb vi76.</title>
        <authorList>
            <person name="Stevens D.C."/>
            <person name="Young J."/>
            <person name="Carmichael R."/>
            <person name="Tan J."/>
            <person name="Taylor R.E."/>
        </authorList>
    </citation>
    <scope>NUCLEOTIDE SEQUENCE [LARGE SCALE GENOMIC DNA]</scope>
    <source>
        <strain evidence="1 2">Cb vi76</strain>
    </source>
</reference>
<organism evidence="1 2">
    <name type="scientific">Archangium violaceum Cb vi76</name>
    <dbReference type="NCBI Taxonomy" id="1406225"/>
    <lineage>
        <taxon>Bacteria</taxon>
        <taxon>Pseudomonadati</taxon>
        <taxon>Myxococcota</taxon>
        <taxon>Myxococcia</taxon>
        <taxon>Myxococcales</taxon>
        <taxon>Cystobacterineae</taxon>
        <taxon>Archangiaceae</taxon>
        <taxon>Archangium</taxon>
    </lineage>
</organism>
<dbReference type="AlphaFoldDB" id="A0A084T0F8"/>
<dbReference type="Proteomes" id="UP000028547">
    <property type="component" value="Unassembled WGS sequence"/>
</dbReference>
<accession>A0A084T0F8</accession>
<protein>
    <submittedName>
        <fullName evidence="1">Uncharacterized protein</fullName>
    </submittedName>
</protein>
<gene>
    <name evidence="1" type="ORF">Q664_04535</name>
</gene>
<name>A0A084T0F8_9BACT</name>
<dbReference type="EMBL" id="JPMI01000025">
    <property type="protein sequence ID" value="KFA94193.1"/>
    <property type="molecule type" value="Genomic_DNA"/>
</dbReference>
<evidence type="ECO:0000313" key="1">
    <source>
        <dbReference type="EMBL" id="KFA94193.1"/>
    </source>
</evidence>
<proteinExistence type="predicted"/>